<evidence type="ECO:0000313" key="1">
    <source>
        <dbReference type="EMBL" id="EFG75633.1"/>
    </source>
</evidence>
<evidence type="ECO:0000313" key="2">
    <source>
        <dbReference type="Proteomes" id="UP000003653"/>
    </source>
</evidence>
<keyword evidence="2" id="KW-1185">Reference proteome</keyword>
<dbReference type="eggNOG" id="COG3328">
    <property type="taxonomic scope" value="Bacteria"/>
</dbReference>
<reference evidence="1 2" key="1">
    <citation type="submission" date="2010-04" db="EMBL/GenBank/DDBJ databases">
        <authorList>
            <person name="Muzny D."/>
            <person name="Qin X."/>
            <person name="Deng J."/>
            <person name="Jiang H."/>
            <person name="Liu Y."/>
            <person name="Qu J."/>
            <person name="Song X.-Z."/>
            <person name="Zhang L."/>
            <person name="Thornton R."/>
            <person name="Coyle M."/>
            <person name="Francisco L."/>
            <person name="Jackson L."/>
            <person name="Javaid M."/>
            <person name="Korchina V."/>
            <person name="Kovar C."/>
            <person name="Mata R."/>
            <person name="Mathew T."/>
            <person name="Ngo R."/>
            <person name="Nguyen L."/>
            <person name="Nguyen N."/>
            <person name="Okwuonu G."/>
            <person name="Ongeri F."/>
            <person name="Pham C."/>
            <person name="Simmons D."/>
            <person name="Wilczek-Boney K."/>
            <person name="Hale W."/>
            <person name="Jakkamsetti A."/>
            <person name="Pham P."/>
            <person name="Ruth R."/>
            <person name="San Lucas F."/>
            <person name="Warren J."/>
            <person name="Zhang J."/>
            <person name="Zhao Z."/>
            <person name="Zhou C."/>
            <person name="Zhu D."/>
            <person name="Lee S."/>
            <person name="Bess C."/>
            <person name="Blankenburg K."/>
            <person name="Forbes L."/>
            <person name="Fu Q."/>
            <person name="Gubbala S."/>
            <person name="Hirani K."/>
            <person name="Jayaseelan J.C."/>
            <person name="Lara F."/>
            <person name="Munidasa M."/>
            <person name="Palculict T."/>
            <person name="Patil S."/>
            <person name="Pu L.-L."/>
            <person name="Saada N."/>
            <person name="Tang L."/>
            <person name="Weissenberger G."/>
            <person name="Zhu Y."/>
            <person name="Hemphill L."/>
            <person name="Shang Y."/>
            <person name="Youmans B."/>
            <person name="Ayvaz T."/>
            <person name="Ross M."/>
            <person name="Santibanez J."/>
            <person name="Aqrawi P."/>
            <person name="Gross S."/>
            <person name="Joshi V."/>
            <person name="Fowler G."/>
            <person name="Nazareth L."/>
            <person name="Reid J."/>
            <person name="Worley K."/>
            <person name="Petrosino J."/>
            <person name="Highlander S."/>
            <person name="Gibbs R."/>
        </authorList>
    </citation>
    <scope>NUCLEOTIDE SEQUENCE [LARGE SCALE GENOMIC DNA]</scope>
    <source>
        <strain evidence="1 2">ATCC BAA-614</strain>
    </source>
</reference>
<organism evidence="1 2">
    <name type="scientific">Mycobacterium parascrofulaceum ATCC BAA-614</name>
    <dbReference type="NCBI Taxonomy" id="525368"/>
    <lineage>
        <taxon>Bacteria</taxon>
        <taxon>Bacillati</taxon>
        <taxon>Actinomycetota</taxon>
        <taxon>Actinomycetes</taxon>
        <taxon>Mycobacteriales</taxon>
        <taxon>Mycobacteriaceae</taxon>
        <taxon>Mycobacterium</taxon>
        <taxon>Mycobacterium simiae complex</taxon>
    </lineage>
</organism>
<comment type="caution">
    <text evidence="1">The sequence shown here is derived from an EMBL/GenBank/DDBJ whole genome shotgun (WGS) entry which is preliminary data.</text>
</comment>
<protein>
    <submittedName>
        <fullName evidence="1">Uncharacterized protein</fullName>
    </submittedName>
</protein>
<dbReference type="AlphaFoldDB" id="D5PE61"/>
<dbReference type="HOGENOM" id="CLU_215989_0_0_11"/>
<proteinExistence type="predicted"/>
<gene>
    <name evidence="1" type="ORF">HMPREF0591_4455</name>
</gene>
<sequence length="41" mass="4658">MVTRSLDPKGTGQQRWAVRWKPALNAFAVTFANRMPDLNRG</sequence>
<dbReference type="Proteomes" id="UP000003653">
    <property type="component" value="Unassembled WGS sequence"/>
</dbReference>
<name>D5PE61_9MYCO</name>
<accession>D5PE61</accession>
<dbReference type="EMBL" id="ADNV01000324">
    <property type="protein sequence ID" value="EFG75633.1"/>
    <property type="molecule type" value="Genomic_DNA"/>
</dbReference>